<evidence type="ECO:0000313" key="12">
    <source>
        <dbReference type="Proteomes" id="UP001187531"/>
    </source>
</evidence>
<accession>A0AA88I761</accession>
<keyword evidence="12" id="KW-1185">Reference proteome</keyword>
<dbReference type="InterPro" id="IPR040456">
    <property type="entry name" value="RNase_H2_suB"/>
</dbReference>
<dbReference type="InterPro" id="IPR019024">
    <property type="entry name" value="RNase_H2_suB_wHTH"/>
</dbReference>
<evidence type="ECO:0000256" key="3">
    <source>
        <dbReference type="ARBA" id="ARBA00011277"/>
    </source>
</evidence>
<dbReference type="GO" id="GO:0006401">
    <property type="term" value="P:RNA catabolic process"/>
    <property type="evidence" value="ECO:0007669"/>
    <property type="project" value="TreeGrafter"/>
</dbReference>
<dbReference type="Gene3D" id="1.10.20.120">
    <property type="match status" value="1"/>
</dbReference>
<comment type="caution">
    <text evidence="11">The sequence shown here is derived from an EMBL/GenBank/DDBJ whole genome shotgun (WGS) entry which is preliminary data.</text>
</comment>
<name>A0AA88I761_ARTSF</name>
<dbReference type="AlphaFoldDB" id="A0AA88I761"/>
<dbReference type="Proteomes" id="UP001187531">
    <property type="component" value="Unassembled WGS sequence"/>
</dbReference>
<keyword evidence="5" id="KW-0539">Nucleus</keyword>
<comment type="function">
    <text evidence="6">Non catalytic subunit of RNase H2, an endonuclease that specifically degrades the RNA of RNA:DNA hybrids. Participates in DNA replication, possibly by mediating the removal of lagging-strand Okazaki fragment RNA primers during DNA replication. Mediates the excision of single ribonucleotides from DNA:RNA duplexes.</text>
</comment>
<dbReference type="EMBL" id="JAVRJZ010000008">
    <property type="protein sequence ID" value="KAK2719566.1"/>
    <property type="molecule type" value="Genomic_DNA"/>
</dbReference>
<dbReference type="Gene3D" id="2.20.25.530">
    <property type="match status" value="1"/>
</dbReference>
<evidence type="ECO:0000256" key="5">
    <source>
        <dbReference type="ARBA" id="ARBA00023242"/>
    </source>
</evidence>
<evidence type="ECO:0000256" key="8">
    <source>
        <dbReference type="SAM" id="MobiDB-lite"/>
    </source>
</evidence>
<feature type="domain" description="Rnh202 triple barrel" evidence="10">
    <location>
        <begin position="25"/>
        <end position="95"/>
    </location>
</feature>
<dbReference type="FunFam" id="1.10.20.120:FF:000002">
    <property type="entry name" value="Ribonuclease H2 subunit B"/>
    <property type="match status" value="1"/>
</dbReference>
<feature type="domain" description="Ribonuclease H2 subunit B wHTH" evidence="9">
    <location>
        <begin position="99"/>
        <end position="223"/>
    </location>
</feature>
<comment type="subunit">
    <text evidence="3">The RNase H2 complex is a heterotrimer composed of the catalytic subunit RNASEH2A and the non-catalytic subunits RNASEH2B and RNASEH2C.</text>
</comment>
<comment type="similarity">
    <text evidence="2">Belongs to the RNase H2 subunit B family.</text>
</comment>
<dbReference type="InterPro" id="IPR041195">
    <property type="entry name" value="Rnh202_N"/>
</dbReference>
<reference evidence="11" key="1">
    <citation type="submission" date="2023-07" db="EMBL/GenBank/DDBJ databases">
        <title>Chromosome-level genome assembly of Artemia franciscana.</title>
        <authorList>
            <person name="Jo E."/>
        </authorList>
    </citation>
    <scope>NUCLEOTIDE SEQUENCE</scope>
    <source>
        <tissue evidence="11">Whole body</tissue>
    </source>
</reference>
<dbReference type="GO" id="GO:0032299">
    <property type="term" value="C:ribonuclease H2 complex"/>
    <property type="evidence" value="ECO:0007669"/>
    <property type="project" value="InterPro"/>
</dbReference>
<dbReference type="PANTHER" id="PTHR13383">
    <property type="entry name" value="RIBONUCLEASE H2 SUBUNIT B"/>
    <property type="match status" value="1"/>
</dbReference>
<comment type="subcellular location">
    <subcellularLocation>
        <location evidence="1">Nucleus</location>
    </subcellularLocation>
</comment>
<evidence type="ECO:0000256" key="2">
    <source>
        <dbReference type="ARBA" id="ARBA00009823"/>
    </source>
</evidence>
<evidence type="ECO:0000259" key="9">
    <source>
        <dbReference type="Pfam" id="PF09468"/>
    </source>
</evidence>
<dbReference type="GO" id="GO:0005654">
    <property type="term" value="C:nucleoplasm"/>
    <property type="evidence" value="ECO:0007669"/>
    <property type="project" value="TreeGrafter"/>
</dbReference>
<dbReference type="PANTHER" id="PTHR13383:SF11">
    <property type="entry name" value="RIBONUCLEASE H2 SUBUNIT B"/>
    <property type="match status" value="1"/>
</dbReference>
<gene>
    <name evidence="11" type="ORF">QYM36_005139</name>
</gene>
<protein>
    <recommendedName>
        <fullName evidence="4">Ribonuclease H2 subunit B</fullName>
    </recommendedName>
    <alternativeName>
        <fullName evidence="7">Ribonuclease HI subunit B</fullName>
    </alternativeName>
</protein>
<evidence type="ECO:0000259" key="10">
    <source>
        <dbReference type="Pfam" id="PF17745"/>
    </source>
</evidence>
<evidence type="ECO:0000256" key="6">
    <source>
        <dbReference type="ARBA" id="ARBA00024778"/>
    </source>
</evidence>
<dbReference type="Pfam" id="PF17745">
    <property type="entry name" value="Ydr279_N"/>
    <property type="match status" value="1"/>
</dbReference>
<organism evidence="11 12">
    <name type="scientific">Artemia franciscana</name>
    <name type="common">Brine shrimp</name>
    <name type="synonym">Artemia sanfranciscana</name>
    <dbReference type="NCBI Taxonomy" id="6661"/>
    <lineage>
        <taxon>Eukaryota</taxon>
        <taxon>Metazoa</taxon>
        <taxon>Ecdysozoa</taxon>
        <taxon>Arthropoda</taxon>
        <taxon>Crustacea</taxon>
        <taxon>Branchiopoda</taxon>
        <taxon>Anostraca</taxon>
        <taxon>Artemiidae</taxon>
        <taxon>Artemia</taxon>
    </lineage>
</organism>
<feature type="region of interest" description="Disordered" evidence="8">
    <location>
        <begin position="230"/>
        <end position="282"/>
    </location>
</feature>
<sequence>MVKENDCRTFLPKTEKKEKKIVSILPEYLLEDTSCDLIVLRLPHPRTKESRLFLMPDKKSDTIFEANCINDGSRSWFINETVEENGKLVVATEMDLGLLVLPYIMESKKISPLEHILMDDGFPDLMKLNQDRIAVRLAIFCDQKGDKSLNAFKYNEEKTIEYLKKKAKKLAQHLRKENINVSHGSKSSNYISNQNGTASEEAHLRYALGIISEYIVPELSEKLHSTLGVAPDEPPLLEDVNGDSEPNSKRIKVQPIEDYSSALTNSNGKVKTPTAKEKSLATAAKGSKSITSFFKKK</sequence>
<dbReference type="Pfam" id="PF09468">
    <property type="entry name" value="RNase_H2-Ydr279"/>
    <property type="match status" value="1"/>
</dbReference>
<proteinExistence type="inferred from homology"/>
<evidence type="ECO:0000256" key="7">
    <source>
        <dbReference type="ARBA" id="ARBA00033464"/>
    </source>
</evidence>
<evidence type="ECO:0000256" key="4">
    <source>
        <dbReference type="ARBA" id="ARBA00019062"/>
    </source>
</evidence>
<evidence type="ECO:0000256" key="1">
    <source>
        <dbReference type="ARBA" id="ARBA00004123"/>
    </source>
</evidence>
<evidence type="ECO:0000313" key="11">
    <source>
        <dbReference type="EMBL" id="KAK2719566.1"/>
    </source>
</evidence>